<evidence type="ECO:0000259" key="5">
    <source>
        <dbReference type="Pfam" id="PF04198"/>
    </source>
</evidence>
<organism evidence="6 7">
    <name type="scientific">Eubacterium maltosivorans</name>
    <dbReference type="NCBI Taxonomy" id="2041044"/>
    <lineage>
        <taxon>Bacteria</taxon>
        <taxon>Bacillati</taxon>
        <taxon>Bacillota</taxon>
        <taxon>Clostridia</taxon>
        <taxon>Eubacteriales</taxon>
        <taxon>Eubacteriaceae</taxon>
        <taxon>Eubacterium</taxon>
    </lineage>
</organism>
<dbReference type="Proteomes" id="UP000218387">
    <property type="component" value="Chromosome"/>
</dbReference>
<dbReference type="AlphaFoldDB" id="A0A4P9C3H7"/>
<keyword evidence="7" id="KW-1185">Reference proteome</keyword>
<keyword evidence="2" id="KW-0805">Transcription regulation</keyword>
<dbReference type="EMBL" id="CP029487">
    <property type="protein sequence ID" value="QCT69847.1"/>
    <property type="molecule type" value="Genomic_DNA"/>
</dbReference>
<dbReference type="GO" id="GO:0030246">
    <property type="term" value="F:carbohydrate binding"/>
    <property type="evidence" value="ECO:0007669"/>
    <property type="project" value="InterPro"/>
</dbReference>
<protein>
    <submittedName>
        <fullName evidence="6">Sugar-binding transcriptional regulator</fullName>
    </submittedName>
</protein>
<comment type="similarity">
    <text evidence="1">Belongs to the SorC transcriptional regulatory family.</text>
</comment>
<dbReference type="RefSeq" id="WP_096919330.1">
    <property type="nucleotide sequence ID" value="NZ_CP029487.1"/>
</dbReference>
<keyword evidence="3" id="KW-0238">DNA-binding</keyword>
<evidence type="ECO:0000313" key="6">
    <source>
        <dbReference type="EMBL" id="QCT69847.1"/>
    </source>
</evidence>
<reference evidence="6 7" key="1">
    <citation type="submission" date="2018-05" db="EMBL/GenBank/DDBJ databases">
        <title>Genome comparison of Eubacterium sp.</title>
        <authorList>
            <person name="Feng Y."/>
            <person name="Sanchez-Andrea I."/>
            <person name="Stams A.J.M."/>
            <person name="De Vos W.M."/>
        </authorList>
    </citation>
    <scope>NUCLEOTIDE SEQUENCE [LARGE SCALE GENOMIC DNA]</scope>
    <source>
        <strain evidence="6 7">YI</strain>
    </source>
</reference>
<dbReference type="InterPro" id="IPR007324">
    <property type="entry name" value="Sugar-bd_dom_put"/>
</dbReference>
<accession>A0A4P9C3H7</accession>
<dbReference type="Pfam" id="PF04198">
    <property type="entry name" value="Sugar-bind"/>
    <property type="match status" value="1"/>
</dbReference>
<evidence type="ECO:0000256" key="2">
    <source>
        <dbReference type="ARBA" id="ARBA00023015"/>
    </source>
</evidence>
<dbReference type="Gene3D" id="1.10.10.60">
    <property type="entry name" value="Homeodomain-like"/>
    <property type="match status" value="1"/>
</dbReference>
<evidence type="ECO:0000256" key="1">
    <source>
        <dbReference type="ARBA" id="ARBA00010466"/>
    </source>
</evidence>
<proteinExistence type="inferred from homology"/>
<dbReference type="PANTHER" id="PTHR34294">
    <property type="entry name" value="TRANSCRIPTIONAL REGULATOR-RELATED"/>
    <property type="match status" value="1"/>
</dbReference>
<dbReference type="InterPro" id="IPR037171">
    <property type="entry name" value="NagB/RpiA_transferase-like"/>
</dbReference>
<evidence type="ECO:0000256" key="3">
    <source>
        <dbReference type="ARBA" id="ARBA00023125"/>
    </source>
</evidence>
<dbReference type="Gene3D" id="3.40.50.1360">
    <property type="match status" value="1"/>
</dbReference>
<sequence>MEQSKVNQILRVAKMYYELKMSQQDIGAKENISKSTVSRLLKNAMDEGFVEVRIRQPHYALADLEAEFTNRFGIRKVVIAADVVENREVLVQDVCSAMAADLPKYIEDDSVVGVAWGRTLNVLIRHLPKMSRSNTLTIQLNGGASRALYESGATDIVKAFKNAIGGDGYLLPAPAIVDTPRIAEVIMGDSQISSVLQLAERCRTAVFSVGNITEHSVLYELGCFSPREYMGFKAKGAVGDVCSHYIDIDGNVADENLDGRVVGTSLENIRRIPNKLMVAVGLEKAEAVLGALRGGYADVLYLDEPLARKVLEIDENSEDLKK</sequence>
<dbReference type="PANTHER" id="PTHR34294:SF1">
    <property type="entry name" value="TRANSCRIPTIONAL REGULATOR LSRR"/>
    <property type="match status" value="1"/>
</dbReference>
<dbReference type="GO" id="GO:0003677">
    <property type="term" value="F:DNA binding"/>
    <property type="evidence" value="ECO:0007669"/>
    <property type="project" value="UniProtKB-KW"/>
</dbReference>
<gene>
    <name evidence="6" type="ORF">CPZ25_000515</name>
</gene>
<keyword evidence="4" id="KW-0804">Transcription</keyword>
<evidence type="ECO:0000256" key="4">
    <source>
        <dbReference type="ARBA" id="ARBA00023163"/>
    </source>
</evidence>
<evidence type="ECO:0000313" key="7">
    <source>
        <dbReference type="Proteomes" id="UP000218387"/>
    </source>
</evidence>
<dbReference type="KEGG" id="emt:CPZ25_000515"/>
<dbReference type="SUPFAM" id="SSF100950">
    <property type="entry name" value="NagB/RpiA/CoA transferase-like"/>
    <property type="match status" value="1"/>
</dbReference>
<dbReference type="InterPro" id="IPR051054">
    <property type="entry name" value="SorC_transcr_regulators"/>
</dbReference>
<name>A0A4P9C3H7_EUBML</name>
<feature type="domain" description="Sugar-binding" evidence="5">
    <location>
        <begin position="61"/>
        <end position="312"/>
    </location>
</feature>